<dbReference type="RefSeq" id="WP_275806713.1">
    <property type="nucleotide sequence ID" value="NZ_BAAANM010000005.1"/>
</dbReference>
<dbReference type="EMBL" id="JARHTQ010000001">
    <property type="protein sequence ID" value="MDF2254393.1"/>
    <property type="molecule type" value="Genomic_DNA"/>
</dbReference>
<dbReference type="Proteomes" id="UP001220022">
    <property type="component" value="Unassembled WGS sequence"/>
</dbReference>
<keyword evidence="2" id="KW-1185">Reference proteome</keyword>
<dbReference type="Gene3D" id="3.40.50.300">
    <property type="entry name" value="P-loop containing nucleotide triphosphate hydrolases"/>
    <property type="match status" value="1"/>
</dbReference>
<dbReference type="SUPFAM" id="SSF52540">
    <property type="entry name" value="P-loop containing nucleoside triphosphate hydrolases"/>
    <property type="match status" value="1"/>
</dbReference>
<organism evidence="1 2">
    <name type="scientific">Streptantibioticus ferralitis</name>
    <dbReference type="NCBI Taxonomy" id="236510"/>
    <lineage>
        <taxon>Bacteria</taxon>
        <taxon>Bacillati</taxon>
        <taxon>Actinomycetota</taxon>
        <taxon>Actinomycetes</taxon>
        <taxon>Kitasatosporales</taxon>
        <taxon>Streptomycetaceae</taxon>
        <taxon>Streptantibioticus</taxon>
    </lineage>
</organism>
<sequence length="186" mass="20677">MPDQPLFESLEGLRGVGKSTVAPLLAEARGAILVPTIPAPYHQLRRLVDQQECPDTRMCLYLSALFAATRQIRRHLAEGVGVVVESYFARCLATHQSMGATLGVALPDDLPQPNTYRLTCSEDVRRRRLARRRKPPTRWDLLAEAVVDRTEDSYAAFSMQPVDTTERTPPEVVEAILALTPSRSPV</sequence>
<protein>
    <submittedName>
        <fullName evidence="1">AAA family ATPase</fullName>
    </submittedName>
</protein>
<comment type="caution">
    <text evidence="1">The sequence shown here is derived from an EMBL/GenBank/DDBJ whole genome shotgun (WGS) entry which is preliminary data.</text>
</comment>
<dbReference type="InterPro" id="IPR027417">
    <property type="entry name" value="P-loop_NTPase"/>
</dbReference>
<name>A0ABT5YS33_9ACTN</name>
<evidence type="ECO:0000313" key="2">
    <source>
        <dbReference type="Proteomes" id="UP001220022"/>
    </source>
</evidence>
<accession>A0ABT5YS33</accession>
<evidence type="ECO:0000313" key="1">
    <source>
        <dbReference type="EMBL" id="MDF2254393.1"/>
    </source>
</evidence>
<gene>
    <name evidence="1" type="ORF">P2L57_01220</name>
</gene>
<proteinExistence type="predicted"/>
<reference evidence="1 2" key="1">
    <citation type="submission" date="2023-03" db="EMBL/GenBank/DDBJ databases">
        <title>Draft genome sequence of type strain Streptomyces ferralitis JCM 14344.</title>
        <authorList>
            <person name="Klaysubun C."/>
            <person name="Duangmal K."/>
        </authorList>
    </citation>
    <scope>NUCLEOTIDE SEQUENCE [LARGE SCALE GENOMIC DNA]</scope>
    <source>
        <strain evidence="1 2">JCM 14344</strain>
    </source>
</reference>